<accession>A0A1G8F035</accession>
<evidence type="ECO:0000313" key="2">
    <source>
        <dbReference type="Proteomes" id="UP000199705"/>
    </source>
</evidence>
<name>A0A1G8F035_9SPHI</name>
<protein>
    <submittedName>
        <fullName evidence="1">Uncharacterized protein</fullName>
    </submittedName>
</protein>
<dbReference type="Proteomes" id="UP000199705">
    <property type="component" value="Unassembled WGS sequence"/>
</dbReference>
<dbReference type="EMBL" id="FNCG01000012">
    <property type="protein sequence ID" value="SDH75493.1"/>
    <property type="molecule type" value="Genomic_DNA"/>
</dbReference>
<evidence type="ECO:0000313" key="1">
    <source>
        <dbReference type="EMBL" id="SDH75493.1"/>
    </source>
</evidence>
<organism evidence="1 2">
    <name type="scientific">Mucilaginibacter gossypii</name>
    <dbReference type="NCBI Taxonomy" id="551996"/>
    <lineage>
        <taxon>Bacteria</taxon>
        <taxon>Pseudomonadati</taxon>
        <taxon>Bacteroidota</taxon>
        <taxon>Sphingobacteriia</taxon>
        <taxon>Sphingobacteriales</taxon>
        <taxon>Sphingobacteriaceae</taxon>
        <taxon>Mucilaginibacter</taxon>
    </lineage>
</organism>
<gene>
    <name evidence="1" type="ORF">SAMN05192573_112106</name>
</gene>
<reference evidence="2" key="1">
    <citation type="submission" date="2016-10" db="EMBL/GenBank/DDBJ databases">
        <authorList>
            <person name="Varghese N."/>
            <person name="Submissions S."/>
        </authorList>
    </citation>
    <scope>NUCLEOTIDE SEQUENCE [LARGE SCALE GENOMIC DNA]</scope>
    <source>
        <strain evidence="2">Gh-67</strain>
    </source>
</reference>
<proteinExistence type="predicted"/>
<keyword evidence="2" id="KW-1185">Reference proteome</keyword>
<sequence>MQRKKILFIDEELLSLVKFIFQEENIDVITFSSSL</sequence>
<dbReference type="AlphaFoldDB" id="A0A1G8F035"/>